<feature type="compositionally biased region" description="Acidic residues" evidence="1">
    <location>
        <begin position="435"/>
        <end position="453"/>
    </location>
</feature>
<feature type="compositionally biased region" description="Basic residues" evidence="1">
    <location>
        <begin position="355"/>
        <end position="372"/>
    </location>
</feature>
<dbReference type="GO" id="GO:0032968">
    <property type="term" value="P:positive regulation of transcription elongation by RNA polymerase II"/>
    <property type="evidence" value="ECO:0007669"/>
    <property type="project" value="TreeGrafter"/>
</dbReference>
<dbReference type="GO" id="GO:0016593">
    <property type="term" value="C:Cdc73/Paf1 complex"/>
    <property type="evidence" value="ECO:0007669"/>
    <property type="project" value="InterPro"/>
</dbReference>
<evidence type="ECO:0000313" key="3">
    <source>
        <dbReference type="Proteomes" id="UP001295423"/>
    </source>
</evidence>
<dbReference type="EMBL" id="CAKOGP040000001">
    <property type="protein sequence ID" value="CAJ1918121.1"/>
    <property type="molecule type" value="Genomic_DNA"/>
</dbReference>
<evidence type="ECO:0008006" key="4">
    <source>
        <dbReference type="Google" id="ProtNLM"/>
    </source>
</evidence>
<feature type="compositionally biased region" description="Acidic residues" evidence="1">
    <location>
        <begin position="31"/>
        <end position="41"/>
    </location>
</feature>
<feature type="region of interest" description="Disordered" evidence="1">
    <location>
        <begin position="1"/>
        <end position="151"/>
    </location>
</feature>
<reference evidence="2" key="1">
    <citation type="submission" date="2023-08" db="EMBL/GenBank/DDBJ databases">
        <authorList>
            <person name="Audoor S."/>
            <person name="Bilcke G."/>
        </authorList>
    </citation>
    <scope>NUCLEOTIDE SEQUENCE</scope>
</reference>
<proteinExistence type="predicted"/>
<dbReference type="PANTHER" id="PTHR23146:SF0">
    <property type="entry name" value="RNA POLYMERASE-ASSOCIATED PROTEIN LEO1"/>
    <property type="match status" value="1"/>
</dbReference>
<feature type="compositionally biased region" description="Basic and acidic residues" evidence="1">
    <location>
        <begin position="75"/>
        <end position="96"/>
    </location>
</feature>
<dbReference type="PANTHER" id="PTHR23146">
    <property type="entry name" value="LEO1 PROTEIN"/>
    <property type="match status" value="1"/>
</dbReference>
<feature type="compositionally biased region" description="Acidic residues" evidence="1">
    <location>
        <begin position="402"/>
        <end position="417"/>
    </location>
</feature>
<evidence type="ECO:0000256" key="1">
    <source>
        <dbReference type="SAM" id="MobiDB-lite"/>
    </source>
</evidence>
<feature type="region of interest" description="Disordered" evidence="1">
    <location>
        <begin position="339"/>
        <end position="453"/>
    </location>
</feature>
<dbReference type="InterPro" id="IPR007149">
    <property type="entry name" value="Leo1"/>
</dbReference>
<accession>A0AAD2CB49</accession>
<dbReference type="GO" id="GO:0006368">
    <property type="term" value="P:transcription elongation by RNA polymerase II"/>
    <property type="evidence" value="ECO:0007669"/>
    <property type="project" value="InterPro"/>
</dbReference>
<keyword evidence="3" id="KW-1185">Reference proteome</keyword>
<evidence type="ECO:0000313" key="2">
    <source>
        <dbReference type="EMBL" id="CAJ1918121.1"/>
    </source>
</evidence>
<dbReference type="Pfam" id="PF04004">
    <property type="entry name" value="Leo1"/>
    <property type="match status" value="1"/>
</dbReference>
<feature type="compositionally biased region" description="Polar residues" evidence="1">
    <location>
        <begin position="1"/>
        <end position="28"/>
    </location>
</feature>
<dbReference type="GO" id="GO:1990269">
    <property type="term" value="F:RNA polymerase II C-terminal domain phosphoserine binding"/>
    <property type="evidence" value="ECO:0007669"/>
    <property type="project" value="TreeGrafter"/>
</dbReference>
<dbReference type="AlphaFoldDB" id="A0AAD2CB49"/>
<feature type="compositionally biased region" description="Polar residues" evidence="1">
    <location>
        <begin position="128"/>
        <end position="146"/>
    </location>
</feature>
<organism evidence="2 3">
    <name type="scientific">Cylindrotheca closterium</name>
    <dbReference type="NCBI Taxonomy" id="2856"/>
    <lineage>
        <taxon>Eukaryota</taxon>
        <taxon>Sar</taxon>
        <taxon>Stramenopiles</taxon>
        <taxon>Ochrophyta</taxon>
        <taxon>Bacillariophyta</taxon>
        <taxon>Bacillariophyceae</taxon>
        <taxon>Bacillariophycidae</taxon>
        <taxon>Bacillariales</taxon>
        <taxon>Bacillariaceae</taxon>
        <taxon>Cylindrotheca</taxon>
    </lineage>
</organism>
<comment type="caution">
    <text evidence="2">The sequence shown here is derived from an EMBL/GenBank/DDBJ whole genome shotgun (WGS) entry which is preliminary data.</text>
</comment>
<gene>
    <name evidence="2" type="ORF">CYCCA115_LOCUS804</name>
</gene>
<name>A0AAD2CB49_9STRA</name>
<feature type="compositionally biased region" description="Basic and acidic residues" evidence="1">
    <location>
        <begin position="339"/>
        <end position="354"/>
    </location>
</feature>
<protein>
    <recommendedName>
        <fullName evidence="4">RNA polymerase-associated protein LEO1</fullName>
    </recommendedName>
</protein>
<sequence length="476" mass="52799">MQVRSNIFHHNTVQLIPTNKDSKMSSNALFADDDSSDEDEVTPAVTSQEKGKVDDPATANDSDSEDGGDKTTNVDGEKASEGKEEETKEGDGENKTTSRPSLFDDDSDDESDAKFDDVEGAAAPAQDPTKTTSDTAGTPSKSSNRPPENATVVHVARPDDGVTMHMTKLPNLLAIQPAAFEESNYSAQEEEEQYKGYVHNMVRWRYKKNNTGDFERDASGSLIRESNSKLVKWDDGSFTLHIGDESFVIQNVDNKEAGSTGLKSFVYLSQKATYSSNEENGEDNGGTMLECVGGVTSRLIPKPSSLQSEAHKSLTVAVRQRTMKRSKIAEYVTQEDPEKLRADRIRTNAEEDKIRARRSGGGHRAGGGRRRTPGMNRRYMEEDDDGDYDTTNISAMKKGAIEDDMDDYGDESDDSDGYNDTFRNRNRKRQKRALEEDEEDEEELVFEDDEDDDEVAVVKASTKKRSHQAVVDDDSD</sequence>
<dbReference type="Proteomes" id="UP001295423">
    <property type="component" value="Unassembled WGS sequence"/>
</dbReference>